<dbReference type="Gene3D" id="3.40.50.720">
    <property type="entry name" value="NAD(P)-binding Rossmann-like Domain"/>
    <property type="match status" value="1"/>
</dbReference>
<reference evidence="3 4" key="1">
    <citation type="submission" date="2021-03" db="EMBL/GenBank/DDBJ databases">
        <title>Genomic Encyclopedia of Type Strains, Phase IV (KMG-IV): sequencing the most valuable type-strain genomes for metagenomic binning, comparative biology and taxonomic classification.</title>
        <authorList>
            <person name="Goeker M."/>
        </authorList>
    </citation>
    <scope>NUCLEOTIDE SEQUENCE [LARGE SCALE GENOMIC DNA]</scope>
    <source>
        <strain evidence="3 4">DSM 27138</strain>
    </source>
</reference>
<dbReference type="InterPro" id="IPR036291">
    <property type="entry name" value="NAD(P)-bd_dom_sf"/>
</dbReference>
<protein>
    <submittedName>
        <fullName evidence="3">Nucleoside-diphosphate-sugar epimerase</fullName>
    </submittedName>
</protein>
<organism evidence="3 4">
    <name type="scientific">Symbiobacterium terraclitae</name>
    <dbReference type="NCBI Taxonomy" id="557451"/>
    <lineage>
        <taxon>Bacteria</taxon>
        <taxon>Bacillati</taxon>
        <taxon>Bacillota</taxon>
        <taxon>Clostridia</taxon>
        <taxon>Eubacteriales</taxon>
        <taxon>Symbiobacteriaceae</taxon>
        <taxon>Symbiobacterium</taxon>
    </lineage>
</organism>
<evidence type="ECO:0000259" key="2">
    <source>
        <dbReference type="Pfam" id="PF01370"/>
    </source>
</evidence>
<evidence type="ECO:0000313" key="3">
    <source>
        <dbReference type="EMBL" id="MBP2017830.1"/>
    </source>
</evidence>
<dbReference type="InterPro" id="IPR001509">
    <property type="entry name" value="Epimerase_deHydtase"/>
</dbReference>
<dbReference type="SUPFAM" id="SSF51735">
    <property type="entry name" value="NAD(P)-binding Rossmann-fold domains"/>
    <property type="match status" value="1"/>
</dbReference>
<dbReference type="Pfam" id="PF01370">
    <property type="entry name" value="Epimerase"/>
    <property type="match status" value="1"/>
</dbReference>
<sequence length="292" mass="31773">MARFLVTGAAGFIGSHLVEHLRASGHTVVGVDRRPGADVQGDLLEMDLAPLLDGAEYVIHLAGQPGVRESWDQFPAYSRGNIETTQRLLEAARGRSLKKFVLASTSSVYGEAPMPAKEDGPTLPVSPYGLTKLAAERLCDLYGRTAGIPWVALRYFTVYGPRQRPDMAFSRWLTAALTGAPIKIYGDGQQLRDFTYVGDAVVATQRAALNPVVGMAINVGGGTAVTVRKAIRLIAAVTGRPVRLQYLPPAPGDMRETRADTTRLWQEVGFLPSTPLEEGLWQQYQWLLAGRE</sequence>
<evidence type="ECO:0000256" key="1">
    <source>
        <dbReference type="ARBA" id="ARBA00007637"/>
    </source>
</evidence>
<dbReference type="PRINTS" id="PR01713">
    <property type="entry name" value="NUCEPIMERASE"/>
</dbReference>
<feature type="domain" description="NAD-dependent epimerase/dehydratase" evidence="2">
    <location>
        <begin position="5"/>
        <end position="220"/>
    </location>
</feature>
<dbReference type="EMBL" id="JAGGLG010000007">
    <property type="protein sequence ID" value="MBP2017830.1"/>
    <property type="molecule type" value="Genomic_DNA"/>
</dbReference>
<dbReference type="RefSeq" id="WP_209465969.1">
    <property type="nucleotide sequence ID" value="NZ_JAGGLG010000007.1"/>
</dbReference>
<proteinExistence type="inferred from homology"/>
<gene>
    <name evidence="3" type="ORF">J2Z79_001215</name>
</gene>
<dbReference type="PANTHER" id="PTHR43000">
    <property type="entry name" value="DTDP-D-GLUCOSE 4,6-DEHYDRATASE-RELATED"/>
    <property type="match status" value="1"/>
</dbReference>
<dbReference type="Proteomes" id="UP001519289">
    <property type="component" value="Unassembled WGS sequence"/>
</dbReference>
<comment type="caution">
    <text evidence="3">The sequence shown here is derived from an EMBL/GenBank/DDBJ whole genome shotgun (WGS) entry which is preliminary data.</text>
</comment>
<evidence type="ECO:0000313" key="4">
    <source>
        <dbReference type="Proteomes" id="UP001519289"/>
    </source>
</evidence>
<name>A0ABS4JQN8_9FIRM</name>
<accession>A0ABS4JQN8</accession>
<comment type="similarity">
    <text evidence="1">Belongs to the NAD(P)-dependent epimerase/dehydratase family.</text>
</comment>
<keyword evidence="4" id="KW-1185">Reference proteome</keyword>